<dbReference type="Proteomes" id="UP000187251">
    <property type="component" value="Unassembled WGS sequence"/>
</dbReference>
<proteinExistence type="predicted"/>
<dbReference type="EMBL" id="MJMN01000009">
    <property type="protein sequence ID" value="OMG89807.1"/>
    <property type="molecule type" value="Genomic_DNA"/>
</dbReference>
<gene>
    <name evidence="1" type="ORF">BIZ92_23650</name>
</gene>
<organism evidence="1 2">
    <name type="scientific">Alcaligenes xylosoxydans xylosoxydans</name>
    <name type="common">Achromobacter xylosoxidans</name>
    <dbReference type="NCBI Taxonomy" id="85698"/>
    <lineage>
        <taxon>Bacteria</taxon>
        <taxon>Pseudomonadati</taxon>
        <taxon>Pseudomonadota</taxon>
        <taxon>Betaproteobacteria</taxon>
        <taxon>Burkholderiales</taxon>
        <taxon>Alcaligenaceae</taxon>
        <taxon>Achromobacter</taxon>
    </lineage>
</organism>
<dbReference type="AlphaFoldDB" id="A0A1R1JW17"/>
<reference evidence="1 2" key="1">
    <citation type="submission" date="2016-09" db="EMBL/GenBank/DDBJ databases">
        <title>Phylogenomics of Achromobacter.</title>
        <authorList>
            <person name="Jeukens J."/>
            <person name="Freschi L."/>
            <person name="Vincent A.T."/>
            <person name="Emond-Rheault J.-G."/>
            <person name="Kukavica-Ibrulj I."/>
            <person name="Charette S.J."/>
            <person name="Levesque R.C."/>
        </authorList>
    </citation>
    <scope>NUCLEOTIDE SEQUENCE [LARGE SCALE GENOMIC DNA]</scope>
    <source>
        <strain evidence="1 2">AUS488</strain>
    </source>
</reference>
<comment type="caution">
    <text evidence="1">The sequence shown here is derived from an EMBL/GenBank/DDBJ whole genome shotgun (WGS) entry which is preliminary data.</text>
</comment>
<protein>
    <submittedName>
        <fullName evidence="1">Uncharacterized protein</fullName>
    </submittedName>
</protein>
<evidence type="ECO:0000313" key="2">
    <source>
        <dbReference type="Proteomes" id="UP000187251"/>
    </source>
</evidence>
<accession>A0A1R1JW17</accession>
<dbReference type="OrthoDB" id="8664514at2"/>
<dbReference type="RefSeq" id="WP_076410988.1">
    <property type="nucleotide sequence ID" value="NZ_AP028040.1"/>
</dbReference>
<name>A0A1R1JW17_ALCXX</name>
<evidence type="ECO:0000313" key="1">
    <source>
        <dbReference type="EMBL" id="OMG89807.1"/>
    </source>
</evidence>
<sequence>MSESAPFSPCPECGQPQTVTEQGLSLIARCGGCGWMVATTNPNHPIMDRTPYTLRARAGDLSTASAIARLAVALGIGVKRARDLIAQDLPVAENALALEAIRLHGVLAGAGLQVAITPPFRWPLEHSD</sequence>